<keyword evidence="1" id="KW-1133">Transmembrane helix</keyword>
<feature type="transmembrane region" description="Helical" evidence="1">
    <location>
        <begin position="993"/>
        <end position="1013"/>
    </location>
</feature>
<gene>
    <name evidence="4" type="ORF">AT9943_LOCUS19033</name>
</gene>
<feature type="transmembrane region" description="Helical" evidence="1">
    <location>
        <begin position="779"/>
        <end position="799"/>
    </location>
</feature>
<feature type="transmembrane region" description="Helical" evidence="1">
    <location>
        <begin position="1428"/>
        <end position="1445"/>
    </location>
</feature>
<proteinExistence type="predicted"/>
<evidence type="ECO:0000259" key="3">
    <source>
        <dbReference type="Pfam" id="PF23572"/>
    </source>
</evidence>
<feature type="transmembrane region" description="Helical" evidence="1">
    <location>
        <begin position="811"/>
        <end position="830"/>
    </location>
</feature>
<name>A0A7G2F853_ARATH</name>
<feature type="transmembrane region" description="Helical" evidence="1">
    <location>
        <begin position="1140"/>
        <end position="1159"/>
    </location>
</feature>
<keyword evidence="1" id="KW-0812">Transmembrane</keyword>
<feature type="transmembrane region" description="Helical" evidence="1">
    <location>
        <begin position="1482"/>
        <end position="1500"/>
    </location>
</feature>
<feature type="transmembrane region" description="Helical" evidence="1">
    <location>
        <begin position="1025"/>
        <end position="1050"/>
    </location>
</feature>
<feature type="transmembrane region" description="Helical" evidence="1">
    <location>
        <begin position="1711"/>
        <end position="1731"/>
    </location>
</feature>
<feature type="transmembrane region" description="Helical" evidence="1">
    <location>
        <begin position="1317"/>
        <end position="1337"/>
    </location>
</feature>
<feature type="transmembrane region" description="Helical" evidence="1">
    <location>
        <begin position="879"/>
        <end position="897"/>
    </location>
</feature>
<evidence type="ECO:0000313" key="4">
    <source>
        <dbReference type="EMBL" id="CAD5331569.1"/>
    </source>
</evidence>
<sequence>MLPKFDPTNPLATMSVLEDVTTNVKKIQDSLLEAILSRNSQTEYLRGFLTGQLDKQSFKKNVPIVTYEDIKPHIDRIANGEPSDLICDRPISLLLATTGTSGGIPKLIPLTAEELEQRILFGFLYAPLVFKHIEGLTQGKSLMFYFVTRESETVSGLMVRFMITCVLKSVNPTNSFLWDRVQISPHAIAICEDTNQGMYCQLLCGLLQREHVARLGAPYASSFLKVIKFLEDHWPELCSNIRTGRLSDWITDAQCVSGIGNFLTAPDPDLANLIEQECSKTSWEAILSRIWPKAKCIEAVITGTMAQYIPLLEFYGGGLPLVSSWYGSSECFIGINLNPLSKPSDVSYTIIPSMGYFEFIEVVKDRQEAGHVPADPVVVDLVDVKIGHDYELLVTTFSGLYRYRLGDVLRVTGFHNNAPQFYFVGRQNVVLSIDLSKTYEEDLLKAVKNASLLLEPHDLMLMDFTSRVDLSSLPGHYVLYWELGNKFKNAKLDPKSNVLEECCLTVEESLDSIYREGRKNDKIIGPLEIKVVKPGAFDELMNFFLSRGSSVSQYKTPRSVTHEEALNILESNVVSEFLSRKTPSWELHELHSSLFPLVTPSIRQRLASLSYYSVDTDLRELIRLEGPTRKIQGLSLIRTRHCFREINTQILSSSVNGEIRHQSEFQTKIPATMMPPELQPRLFRPHITASTSEPTQSSSSYSPHMSPASTRNFIDRATPTSRSNNSRFSPSSFAYNGRIAIALVPCAAFLLDLGGTPVVATLTIGLLISYIVDSLNVKFGGFLGIWMSLLAAQISFFFSSSLFSSFNSVPLGLLAAFLCAQTTFLIGCWTSLQFKWLQLENPSIVVALERLLFACVPFTASSFFAWATISAVGMNNSSYYFLLFACVFYWIFAIPRVSSFKTKQEVKYHGGEIPDDSFILGQLESCFLSLNLMFMPLLFHVASHYSVIFSSAASVCDLLLLFFIPFLFQLYASTRGGLWWVTKDSHQLQSIRIVNGAIAMVIIVICLEIRVVFRSFGKYIQVPPPLNYLLVTTTLLGGAAGAGASVLGMISSALSSAFFTALSVIVSSAGAIVVGFPVLFTPLPAVAGLYFARFFTKKSVPSYFAFVALGSLMVIWFVMHNYWDLNIWLAGMFLKSFCKLIVANIIIAMVIPGLVLLPSKFHFLTEAGMVTHALLLCYIEDRFFNYSSIYYYGMEDDVMYPSYMVILTSLIGLAVVRRLFADHRIGQKAVWILTCLYSAKLAMLFLSSKSIVWVSAALLLAVSPPLLLYKEKSKSASKMKPWQGYAHAVVVAVSVWFCRETIFDALQWWHGRPPSDGLLLGSCIVLIGLACIPIVAFHFSHVLSAKRSLVLVVATGCMFILMQPPMPMTWSYHSDMIKAARQSADDISIYGFMASKPTWPSWLLIVSLLLILAAATSLIPIKYVVELRAFYSIAMGLALGVYISAEFFLQAAVLHALIVVTLVCASVFVIFTHFPSASSTKLLPWVFALLVALFPVTYLLEGQVRIKNDLNENVTWGWDTREEDKKVTTMLAIEGARTSLLGLYAAIFMLIALLIKFELTSLLREKFSERSGQSKTQGGARGIFPTRMRLMQQRRATSIQSFAVEKMSEEGAAWMPSVGNVATIMCFAICLILNIHLSGGSSQAIFFLAPILLLLNQDSDLLSGFGDKQRYFPVTVAISTYLALSSLYTVWEEVWFGGNTGWGVEIGGREWFFAVKNLALLILTAPGHIIFNRYVWSYTTKQTDASPMLTVPLSFAAVIITDVFQVRVLGVLGIVYSAAQYVISRQQYMKGLRYI</sequence>
<feature type="transmembrane region" description="Helical" evidence="1">
    <location>
        <begin position="1198"/>
        <end position="1216"/>
    </location>
</feature>
<dbReference type="EMBL" id="LR881470">
    <property type="protein sequence ID" value="CAD5331569.1"/>
    <property type="molecule type" value="Genomic_DNA"/>
</dbReference>
<evidence type="ECO:0000259" key="2">
    <source>
        <dbReference type="Pfam" id="PF23571"/>
    </source>
</evidence>
<dbReference type="PANTHER" id="PTHR35313:SF1">
    <property type="entry name" value="NO EXINE FORMATION 1"/>
    <property type="match status" value="1"/>
</dbReference>
<dbReference type="Pfam" id="PF23572">
    <property type="entry name" value="GH3_C"/>
    <property type="match status" value="1"/>
</dbReference>
<reference evidence="4 5" key="1">
    <citation type="submission" date="2020-09" db="EMBL/GenBank/DDBJ databases">
        <authorList>
            <person name="Ashkenazy H."/>
        </authorList>
    </citation>
    <scope>NUCLEOTIDE SEQUENCE [LARGE SCALE GENOMIC DNA]</scope>
    <source>
        <strain evidence="5">cv. Cdm-0</strain>
    </source>
</reference>
<dbReference type="InterPro" id="IPR055378">
    <property type="entry name" value="GH3_C"/>
</dbReference>
<feature type="transmembrane region" description="Helical" evidence="1">
    <location>
        <begin position="1281"/>
        <end position="1297"/>
    </location>
</feature>
<feature type="transmembrane region" description="Helical" evidence="1">
    <location>
        <begin position="1451"/>
        <end position="1470"/>
    </location>
</feature>
<feature type="transmembrane region" description="Helical" evidence="1">
    <location>
        <begin position="1057"/>
        <end position="1080"/>
    </location>
</feature>
<feature type="transmembrane region" description="Helical" evidence="1">
    <location>
        <begin position="945"/>
        <end position="972"/>
    </location>
</feature>
<feature type="transmembrane region" description="Helical" evidence="1">
    <location>
        <begin position="1671"/>
        <end position="1691"/>
    </location>
</feature>
<keyword evidence="1" id="KW-0472">Membrane</keyword>
<feature type="transmembrane region" description="Helical" evidence="1">
    <location>
        <begin position="1251"/>
        <end position="1269"/>
    </location>
</feature>
<feature type="transmembrane region" description="Helical" evidence="1">
    <location>
        <begin position="739"/>
        <end position="772"/>
    </location>
</feature>
<feature type="domain" description="GH3 C-terminal" evidence="3">
    <location>
        <begin position="441"/>
        <end position="563"/>
    </location>
</feature>
<feature type="domain" description="GH3 middle" evidence="2">
    <location>
        <begin position="348"/>
        <end position="426"/>
    </location>
</feature>
<evidence type="ECO:0000313" key="5">
    <source>
        <dbReference type="Proteomes" id="UP000516314"/>
    </source>
</evidence>
<dbReference type="InterPro" id="IPR055377">
    <property type="entry name" value="GH3_M"/>
</dbReference>
<dbReference type="Pfam" id="PF03321">
    <property type="entry name" value="GH3"/>
    <property type="match status" value="1"/>
</dbReference>
<feature type="transmembrane region" description="Helical" evidence="1">
    <location>
        <begin position="1540"/>
        <end position="1559"/>
    </location>
</feature>
<accession>A0A7G2F853</accession>
<protein>
    <submittedName>
        <fullName evidence="4">(thale cress) hypothetical protein</fullName>
    </submittedName>
</protein>
<feature type="transmembrane region" description="Helical" evidence="1">
    <location>
        <begin position="1228"/>
        <end position="1245"/>
    </location>
</feature>
<feature type="transmembrane region" description="Helical" evidence="1">
    <location>
        <begin position="1402"/>
        <end position="1421"/>
    </location>
</feature>
<evidence type="ECO:0000256" key="1">
    <source>
        <dbReference type="SAM" id="Phobius"/>
    </source>
</evidence>
<feature type="transmembrane region" description="Helical" evidence="1">
    <location>
        <begin position="918"/>
        <end position="939"/>
    </location>
</feature>
<dbReference type="Proteomes" id="UP000516314">
    <property type="component" value="Chromosome 5"/>
</dbReference>
<dbReference type="PANTHER" id="PTHR35313">
    <property type="entry name" value="NO EXINE FORMATION 1"/>
    <property type="match status" value="1"/>
</dbReference>
<organism evidence="4 5">
    <name type="scientific">Arabidopsis thaliana</name>
    <name type="common">Mouse-ear cress</name>
    <dbReference type="NCBI Taxonomy" id="3702"/>
    <lineage>
        <taxon>Eukaryota</taxon>
        <taxon>Viridiplantae</taxon>
        <taxon>Streptophyta</taxon>
        <taxon>Embryophyta</taxon>
        <taxon>Tracheophyta</taxon>
        <taxon>Spermatophyta</taxon>
        <taxon>Magnoliopsida</taxon>
        <taxon>eudicotyledons</taxon>
        <taxon>Gunneridae</taxon>
        <taxon>Pentapetalae</taxon>
        <taxon>rosids</taxon>
        <taxon>malvids</taxon>
        <taxon>Brassicales</taxon>
        <taxon>Brassicaceae</taxon>
        <taxon>Camelineae</taxon>
        <taxon>Arabidopsis</taxon>
    </lineage>
</organism>
<dbReference type="Pfam" id="PF23571">
    <property type="entry name" value="GH3_M"/>
    <property type="match status" value="1"/>
</dbReference>
<feature type="transmembrane region" description="Helical" evidence="1">
    <location>
        <begin position="1349"/>
        <end position="1366"/>
    </location>
</feature>
<feature type="transmembrane region" description="Helical" evidence="1">
    <location>
        <begin position="1641"/>
        <end position="1659"/>
    </location>
</feature>
<feature type="transmembrane region" description="Helical" evidence="1">
    <location>
        <begin position="851"/>
        <end position="873"/>
    </location>
</feature>
<feature type="transmembrane region" description="Helical" evidence="1">
    <location>
        <begin position="1100"/>
        <end position="1119"/>
    </location>
</feature>